<dbReference type="EMBL" id="JBHHMI010000007">
    <property type="protein sequence ID" value="MFB5267201.1"/>
    <property type="molecule type" value="Genomic_DNA"/>
</dbReference>
<dbReference type="Gene3D" id="2.30.110.10">
    <property type="entry name" value="Electron Transport, Fmn-binding Protein, Chain A"/>
    <property type="match status" value="1"/>
</dbReference>
<protein>
    <submittedName>
        <fullName evidence="1">Pyridoxamine 5'-phosphate oxidase family protein</fullName>
    </submittedName>
</protein>
<dbReference type="Pfam" id="PF12900">
    <property type="entry name" value="Pyridox_ox_2"/>
    <property type="match status" value="1"/>
</dbReference>
<gene>
    <name evidence="1" type="ORF">ACE41H_10445</name>
</gene>
<dbReference type="Proteomes" id="UP001580346">
    <property type="component" value="Unassembled WGS sequence"/>
</dbReference>
<keyword evidence="2" id="KW-1185">Reference proteome</keyword>
<reference evidence="1 2" key="1">
    <citation type="submission" date="2024-09" db="EMBL/GenBank/DDBJ databases">
        <title>Paenibacillus zeirhizospherea sp. nov., isolated from surface of the maize (Zea mays) roots in a horticulture field, Hungary.</title>
        <authorList>
            <person name="Marton D."/>
            <person name="Farkas M."/>
            <person name="Bedics A."/>
            <person name="Toth E."/>
            <person name="Tancsics A."/>
            <person name="Boka K."/>
            <person name="Maroti G."/>
            <person name="Kriszt B."/>
            <person name="Cserhati M."/>
        </authorList>
    </citation>
    <scope>NUCLEOTIDE SEQUENCE [LARGE SCALE GENOMIC DNA]</scope>
    <source>
        <strain evidence="1 2">KCTC 33519</strain>
    </source>
</reference>
<sequence length="204" mass="23319">MRREEFTVTEEEEIRSFLHGMSFGFLGTLGPDGRPRVTPLNFVYEDGCFYFHGSYAGEKMKHLQSSDTVSFTVADEYALIPSYFEDPEMACPATSYFKSVTASGRAEAVRDLEEKARIFTSFMSKLQPEGGYASIDPQDDRYRVALKAVSLTRIVPDSITAKFKFGQNLEQADRESLIRQLEERGQNRDQETADLMRQYCPFHQ</sequence>
<comment type="caution">
    <text evidence="1">The sequence shown here is derived from an EMBL/GenBank/DDBJ whole genome shotgun (WGS) entry which is preliminary data.</text>
</comment>
<dbReference type="PANTHER" id="PTHR34071">
    <property type="entry name" value="5-NITROIMIDAZOLE ANTIBIOTICS RESISTANCE PROTEIN, NIMA-FAMILY-RELATED PROTEIN-RELATED"/>
    <property type="match status" value="1"/>
</dbReference>
<organism evidence="1 2">
    <name type="scientific">Paenibacillus enshidis</name>
    <dbReference type="NCBI Taxonomy" id="1458439"/>
    <lineage>
        <taxon>Bacteria</taxon>
        <taxon>Bacillati</taxon>
        <taxon>Bacillota</taxon>
        <taxon>Bacilli</taxon>
        <taxon>Bacillales</taxon>
        <taxon>Paenibacillaceae</taxon>
        <taxon>Paenibacillus</taxon>
    </lineage>
</organism>
<dbReference type="SUPFAM" id="SSF50475">
    <property type="entry name" value="FMN-binding split barrel"/>
    <property type="match status" value="1"/>
</dbReference>
<proteinExistence type="predicted"/>
<dbReference type="RefSeq" id="WP_375355169.1">
    <property type="nucleotide sequence ID" value="NZ_JBHHMI010000007.1"/>
</dbReference>
<dbReference type="InterPro" id="IPR012349">
    <property type="entry name" value="Split_barrel_FMN-bd"/>
</dbReference>
<evidence type="ECO:0000313" key="1">
    <source>
        <dbReference type="EMBL" id="MFB5267201.1"/>
    </source>
</evidence>
<accession>A0ABV5ASK7</accession>
<evidence type="ECO:0000313" key="2">
    <source>
        <dbReference type="Proteomes" id="UP001580346"/>
    </source>
</evidence>
<name>A0ABV5ASK7_9BACL</name>
<dbReference type="PANTHER" id="PTHR34071:SF2">
    <property type="entry name" value="FLAVIN-NUCLEOTIDE-BINDING PROTEIN"/>
    <property type="match status" value="1"/>
</dbReference>
<dbReference type="InterPro" id="IPR024747">
    <property type="entry name" value="Pyridox_Oxase-rel"/>
</dbReference>